<dbReference type="InterPro" id="IPR036388">
    <property type="entry name" value="WH-like_DNA-bd_sf"/>
</dbReference>
<dbReference type="InterPro" id="IPR005158">
    <property type="entry name" value="BTAD"/>
</dbReference>
<dbReference type="Pfam" id="PF00486">
    <property type="entry name" value="Trans_reg_C"/>
    <property type="match status" value="1"/>
</dbReference>
<proteinExistence type="inferred from homology"/>
<evidence type="ECO:0000256" key="4">
    <source>
        <dbReference type="ARBA" id="ARBA00023163"/>
    </source>
</evidence>
<sequence length="1092" mass="115988">MRLNLLGPAELLRADGPVPIGSPKERALLTLLALHADRVLPVDTLADRLWGEDQPRSPKSGIQVYVSHLRRVLEPATGPPQVLVSSYTGYALMTEQLDLDLREAEQLVATGRQLAGEDRAAEALAAYDAALALWRGEVLVDVRDQEWARASAERLEDLRRCAVEERAAMQLQLGRQAEAVPALEELVEQDPLRERAWELLARGYHASARQADALGAVRRATQVLAEELGLDPGPALRELEAAILRQELDPPTPPAAPPPAPPATSHVPPHSARAQHRLVGREDELVTLLDLVRGATAGTDPSALVLGDPGVGKSALVEELAARAGLPVLWGRSPDHGAVPPLWPWEQVLRGLASLRPEVEAPAEVRALIEGTLVTPEAGESDGARLRFYDAVVAHLAATGPLLVVLEDLHAADAPTLRLLEHAVAARVPGLAVVGTARSHEASAMSSTMSRLAHLGTRRVELGGLGVDDVHRLLADLGCETGPGGPDAPDVLARTGGNPFLVTQVALSGTEVPQAVRDVVAHRVASLGEQATAVLEAAAVVGDEAQAWVVAEVAGVPMVEAVEVLDAAERAGLVRASGSGAGALTVRFAHSLLVDALLARRSSAWQALAHERCAVALTRVFGDRDDRHAAIARHWVAAAELGPAQAAAAAEFCARAARAAMNRRAAEAAVPLWQEAVAADAVAGGDPGTSFELLLGLADAAHAAGLLGDAREVVVRALALADERHDAEQVVRALDAFAGHGVWIPFQDAEEAQRLVARLESALDRLPPDSPAQVLGRGVRMMLWGAIGEEEAVAADLRVLHAESHALDPDLSRRVAYHAVVACRGPGLVEERGLAAQWLRGLVRGHTVLGVVADLQATTYAAEQGDLDHARRVVADLERRTADLRDPTLARQVLSARVGLMINDGLHDEAWERLDEAAAAPTPLAEFFAIDEWGQRAHLRWEQGRLHELADAMDYGLQVLGVTGFAYARGLAHLEVGEPEPARELVAVPLPRRDYTRASATVVRAALAVALGDREVLEDSRRVLTPHAGRLVVTGQLSGVFGAYDGILGEVCLALGDVDAARRHLTAALELLERTGNVQWTARARTALDACS</sequence>
<keyword evidence="9" id="KW-1185">Reference proteome</keyword>
<comment type="caution">
    <text evidence="8">The sequence shown here is derived from an EMBL/GenBank/DDBJ whole genome shotgun (WGS) entry which is preliminary data.</text>
</comment>
<dbReference type="PANTHER" id="PTHR35807:SF1">
    <property type="entry name" value="TRANSCRIPTIONAL REGULATOR REDD"/>
    <property type="match status" value="1"/>
</dbReference>
<evidence type="ECO:0000313" key="8">
    <source>
        <dbReference type="EMBL" id="MDR7362490.1"/>
    </source>
</evidence>
<protein>
    <submittedName>
        <fullName evidence="8">DNA-binding SARP family transcriptional activator</fullName>
    </submittedName>
</protein>
<dbReference type="Gene3D" id="3.40.50.300">
    <property type="entry name" value="P-loop containing nucleotide triphosphate hydrolases"/>
    <property type="match status" value="1"/>
</dbReference>
<dbReference type="Gene3D" id="1.25.40.10">
    <property type="entry name" value="Tetratricopeptide repeat domain"/>
    <property type="match status" value="1"/>
</dbReference>
<dbReference type="InterPro" id="IPR027417">
    <property type="entry name" value="P-loop_NTPase"/>
</dbReference>
<organism evidence="8 9">
    <name type="scientific">Nocardioides marmoribigeumensis</name>
    <dbReference type="NCBI Taxonomy" id="433649"/>
    <lineage>
        <taxon>Bacteria</taxon>
        <taxon>Bacillati</taxon>
        <taxon>Actinomycetota</taxon>
        <taxon>Actinomycetes</taxon>
        <taxon>Propionibacteriales</taxon>
        <taxon>Nocardioidaceae</taxon>
        <taxon>Nocardioides</taxon>
    </lineage>
</organism>
<dbReference type="InterPro" id="IPR016032">
    <property type="entry name" value="Sig_transdc_resp-reg_C-effctor"/>
</dbReference>
<dbReference type="PROSITE" id="PS51755">
    <property type="entry name" value="OMPR_PHOB"/>
    <property type="match status" value="1"/>
</dbReference>
<keyword evidence="3 5" id="KW-0238">DNA-binding</keyword>
<dbReference type="RefSeq" id="WP_310301802.1">
    <property type="nucleotide sequence ID" value="NZ_BAAAPS010000008.1"/>
</dbReference>
<evidence type="ECO:0000256" key="3">
    <source>
        <dbReference type="ARBA" id="ARBA00023125"/>
    </source>
</evidence>
<name>A0ABU2BV31_9ACTN</name>
<dbReference type="Proteomes" id="UP001183648">
    <property type="component" value="Unassembled WGS sequence"/>
</dbReference>
<dbReference type="EMBL" id="JAVDYG010000001">
    <property type="protein sequence ID" value="MDR7362490.1"/>
    <property type="molecule type" value="Genomic_DNA"/>
</dbReference>
<reference evidence="8 9" key="1">
    <citation type="submission" date="2023-07" db="EMBL/GenBank/DDBJ databases">
        <title>Sequencing the genomes of 1000 actinobacteria strains.</title>
        <authorList>
            <person name="Klenk H.-P."/>
        </authorList>
    </citation>
    <scope>NUCLEOTIDE SEQUENCE [LARGE SCALE GENOMIC DNA]</scope>
    <source>
        <strain evidence="8 9">DSM 19426</strain>
    </source>
</reference>
<evidence type="ECO:0000256" key="2">
    <source>
        <dbReference type="ARBA" id="ARBA00023015"/>
    </source>
</evidence>
<feature type="compositionally biased region" description="Low complexity" evidence="6">
    <location>
        <begin position="263"/>
        <end position="272"/>
    </location>
</feature>
<dbReference type="Gene3D" id="1.10.10.10">
    <property type="entry name" value="Winged helix-like DNA-binding domain superfamily/Winged helix DNA-binding domain"/>
    <property type="match status" value="1"/>
</dbReference>
<feature type="compositionally biased region" description="Pro residues" evidence="6">
    <location>
        <begin position="250"/>
        <end position="262"/>
    </location>
</feature>
<dbReference type="InterPro" id="IPR041664">
    <property type="entry name" value="AAA_16"/>
</dbReference>
<evidence type="ECO:0000313" key="9">
    <source>
        <dbReference type="Proteomes" id="UP001183648"/>
    </source>
</evidence>
<evidence type="ECO:0000256" key="1">
    <source>
        <dbReference type="ARBA" id="ARBA00005820"/>
    </source>
</evidence>
<dbReference type="Pfam" id="PF13191">
    <property type="entry name" value="AAA_16"/>
    <property type="match status" value="1"/>
</dbReference>
<dbReference type="InterPro" id="IPR001867">
    <property type="entry name" value="OmpR/PhoB-type_DNA-bd"/>
</dbReference>
<gene>
    <name evidence="8" type="ORF">J2S63_002043</name>
</gene>
<dbReference type="Pfam" id="PF03704">
    <property type="entry name" value="BTAD"/>
    <property type="match status" value="1"/>
</dbReference>
<dbReference type="SUPFAM" id="SSF52540">
    <property type="entry name" value="P-loop containing nucleoside triphosphate hydrolases"/>
    <property type="match status" value="1"/>
</dbReference>
<keyword evidence="4" id="KW-0804">Transcription</keyword>
<dbReference type="SUPFAM" id="SSF48452">
    <property type="entry name" value="TPR-like"/>
    <property type="match status" value="1"/>
</dbReference>
<comment type="similarity">
    <text evidence="1">Belongs to the AfsR/DnrI/RedD regulatory family.</text>
</comment>
<dbReference type="InterPro" id="IPR051677">
    <property type="entry name" value="AfsR-DnrI-RedD_regulator"/>
</dbReference>
<dbReference type="InterPro" id="IPR011990">
    <property type="entry name" value="TPR-like_helical_dom_sf"/>
</dbReference>
<evidence type="ECO:0000256" key="6">
    <source>
        <dbReference type="SAM" id="MobiDB-lite"/>
    </source>
</evidence>
<dbReference type="SMART" id="SM00862">
    <property type="entry name" value="Trans_reg_C"/>
    <property type="match status" value="1"/>
</dbReference>
<evidence type="ECO:0000256" key="5">
    <source>
        <dbReference type="PROSITE-ProRule" id="PRU01091"/>
    </source>
</evidence>
<feature type="DNA-binding region" description="OmpR/PhoB-type" evidence="5">
    <location>
        <begin position="1"/>
        <end position="94"/>
    </location>
</feature>
<feature type="domain" description="OmpR/PhoB-type" evidence="7">
    <location>
        <begin position="1"/>
        <end position="94"/>
    </location>
</feature>
<dbReference type="SMART" id="SM01043">
    <property type="entry name" value="BTAD"/>
    <property type="match status" value="1"/>
</dbReference>
<dbReference type="SUPFAM" id="SSF46894">
    <property type="entry name" value="C-terminal effector domain of the bipartite response regulators"/>
    <property type="match status" value="1"/>
</dbReference>
<accession>A0ABU2BV31</accession>
<dbReference type="CDD" id="cd15831">
    <property type="entry name" value="BTAD"/>
    <property type="match status" value="1"/>
</dbReference>
<dbReference type="PANTHER" id="PTHR35807">
    <property type="entry name" value="TRANSCRIPTIONAL REGULATOR REDD-RELATED"/>
    <property type="match status" value="1"/>
</dbReference>
<feature type="region of interest" description="Disordered" evidence="6">
    <location>
        <begin position="248"/>
        <end position="273"/>
    </location>
</feature>
<keyword evidence="2" id="KW-0805">Transcription regulation</keyword>
<dbReference type="GO" id="GO:0003677">
    <property type="term" value="F:DNA binding"/>
    <property type="evidence" value="ECO:0007669"/>
    <property type="project" value="UniProtKB-KW"/>
</dbReference>
<evidence type="ECO:0000259" key="7">
    <source>
        <dbReference type="PROSITE" id="PS51755"/>
    </source>
</evidence>